<reference evidence="1" key="1">
    <citation type="journal article" date="2015" name="Nature">
        <title>Complex archaea that bridge the gap between prokaryotes and eukaryotes.</title>
        <authorList>
            <person name="Spang A."/>
            <person name="Saw J.H."/>
            <person name="Jorgensen S.L."/>
            <person name="Zaremba-Niedzwiedzka K."/>
            <person name="Martijn J."/>
            <person name="Lind A.E."/>
            <person name="van Eijk R."/>
            <person name="Schleper C."/>
            <person name="Guy L."/>
            <person name="Ettema T.J."/>
        </authorList>
    </citation>
    <scope>NUCLEOTIDE SEQUENCE</scope>
</reference>
<dbReference type="AlphaFoldDB" id="A0A0F9HBQ1"/>
<organism evidence="1">
    <name type="scientific">marine sediment metagenome</name>
    <dbReference type="NCBI Taxonomy" id="412755"/>
    <lineage>
        <taxon>unclassified sequences</taxon>
        <taxon>metagenomes</taxon>
        <taxon>ecological metagenomes</taxon>
    </lineage>
</organism>
<gene>
    <name evidence="1" type="ORF">LCGC14_2084150</name>
</gene>
<feature type="non-terminal residue" evidence="1">
    <location>
        <position position="164"/>
    </location>
</feature>
<proteinExistence type="predicted"/>
<sequence>MKKYSKRTIGLFGLLKEIQSQFLNWKKLKNLIPKYLEYHNQWKIYSSMEGAESSEYTEASPKIYEQTISTKFDSHYFYQAIWGFNRILESKCKHHVDIGSNVTFVGLLTAITEVTFIDIRPLRVNLKNFKSKKGNILSLPYENNSISSLSSLHVAEHIGLGRYG</sequence>
<evidence type="ECO:0008006" key="2">
    <source>
        <dbReference type="Google" id="ProtNLM"/>
    </source>
</evidence>
<evidence type="ECO:0000313" key="1">
    <source>
        <dbReference type="EMBL" id="KKL72512.1"/>
    </source>
</evidence>
<dbReference type="EMBL" id="LAZR01025250">
    <property type="protein sequence ID" value="KKL72512.1"/>
    <property type="molecule type" value="Genomic_DNA"/>
</dbReference>
<comment type="caution">
    <text evidence="1">The sequence shown here is derived from an EMBL/GenBank/DDBJ whole genome shotgun (WGS) entry which is preliminary data.</text>
</comment>
<protein>
    <recommendedName>
        <fullName evidence="2">DUF268 domain-containing protein</fullName>
    </recommendedName>
</protein>
<accession>A0A0F9HBQ1</accession>
<name>A0A0F9HBQ1_9ZZZZ</name>